<name>A0A0S4JP88_BODSA</name>
<keyword evidence="4" id="KW-1185">Reference proteome</keyword>
<reference evidence="4" key="1">
    <citation type="submission" date="2015-09" db="EMBL/GenBank/DDBJ databases">
        <authorList>
            <consortium name="Pathogen Informatics"/>
        </authorList>
    </citation>
    <scope>NUCLEOTIDE SEQUENCE [LARGE SCALE GENOMIC DNA]</scope>
    <source>
        <strain evidence="4">Lake Konstanz</strain>
    </source>
</reference>
<dbReference type="Proteomes" id="UP000051952">
    <property type="component" value="Unassembled WGS sequence"/>
</dbReference>
<evidence type="ECO:0000313" key="3">
    <source>
        <dbReference type="EMBL" id="CUG93367.1"/>
    </source>
</evidence>
<dbReference type="VEuPathDB" id="TriTrypDB:BSAL_42525"/>
<protein>
    <submittedName>
        <fullName evidence="3">Membrane-associated protein, putative</fullName>
    </submittedName>
</protein>
<dbReference type="EMBL" id="CYKH01002150">
    <property type="protein sequence ID" value="CUG93367.1"/>
    <property type="molecule type" value="Genomic_DNA"/>
</dbReference>
<feature type="transmembrane region" description="Helical" evidence="2">
    <location>
        <begin position="24"/>
        <end position="41"/>
    </location>
</feature>
<dbReference type="InterPro" id="IPR029063">
    <property type="entry name" value="SAM-dependent_MTases_sf"/>
</dbReference>
<evidence type="ECO:0000256" key="2">
    <source>
        <dbReference type="SAM" id="Phobius"/>
    </source>
</evidence>
<gene>
    <name evidence="3" type="ORF">BSAL_42525</name>
</gene>
<dbReference type="AlphaFoldDB" id="A0A0S4JP88"/>
<evidence type="ECO:0000256" key="1">
    <source>
        <dbReference type="SAM" id="MobiDB-lite"/>
    </source>
</evidence>
<evidence type="ECO:0000313" key="4">
    <source>
        <dbReference type="Proteomes" id="UP000051952"/>
    </source>
</evidence>
<keyword evidence="2" id="KW-0472">Membrane</keyword>
<accession>A0A0S4JP88</accession>
<proteinExistence type="predicted"/>
<sequence length="941" mass="106690">MMHHHHRSTQEPQLSSLLLKKNNLFVLVITVATLAFYLLLLRDDLTMILHPAYLPPEKGNTLQVRSPSTVAPQAPLIVQQRYQQQAIQHRHQHHGKTQLILITPTNRPSFLTRAIPHVFPLLKCFDVRWLIIHTFEFPTTEFVPFFRNVFPFITEMTAYDPTSSKGGHERNVGRDYVVATFTGDGIVYFLDDDNTLPDLCTVLNPKELSTDIMYFADQLRCGRMRLNSDGKEFSNVSNIMPQLSCKMDTGSFLIPLELMRQSTHIMWGFRPGADAPYLGALIRIWVTKHGGDSVRRLPQLTFNYNHLSEKNDGCLRAAWSKEMLNESITEYHELLERMTEYREERAAMMSSTTKESSGGGGGDEGHHRRGGGGSEVVLHDYAHLITVLRRMLPTRIVKYLEVGGVGIGSRALLMSRQELPTASISVDPFSEPGQREEALAMRKLLQGKGEIDWIEHDSVSAIPIVRNLLQSKYNTTHVDILYLNGNRSISALLADFEAFVPMVEGGGYVVIDEFMDVPYRRGGGGGAEDEGRDDGNVRRAILLLMRDRFITLELFDVIGTIGNDARAGAYPVVSGSEFTSADWPRSSSKLFVLRKKQETRATRPLLIVLTGTTNPAYLTRTLHDMAPLRRCVDLRWVIVHGIADARLSFNPLFRDMFSWITEIAQFGEESWPVDVGLEHIANTFSGDGFVYFLDEENVLPDLCDVRAVEMDVLDPRVMYYADQKRCGKMRLNTLVRIFNDTHTMHHQMSSKMDTGNFFVPLQLLNEATYVRWRVHRGTAFFAVLANILLRRFGLGATGSALNVRRIPTLTFNCQHHRCKRVPWLTRHLNESLLEYRDVLQKMTAARDKLSAQDRCVQFPEVVPHEYNYIVHVLRKTISPKKAAVYLEIGVGLGATSILMARFGVLTHVIGVDPFHFPHQREEAARLKALLLPGERSKPQVT</sequence>
<keyword evidence="2" id="KW-1133">Transmembrane helix</keyword>
<organism evidence="3 4">
    <name type="scientific">Bodo saltans</name>
    <name type="common">Flagellated protozoan</name>
    <dbReference type="NCBI Taxonomy" id="75058"/>
    <lineage>
        <taxon>Eukaryota</taxon>
        <taxon>Discoba</taxon>
        <taxon>Euglenozoa</taxon>
        <taxon>Kinetoplastea</taxon>
        <taxon>Metakinetoplastina</taxon>
        <taxon>Eubodonida</taxon>
        <taxon>Bodonidae</taxon>
        <taxon>Bodo</taxon>
    </lineage>
</organism>
<dbReference type="SUPFAM" id="SSF53335">
    <property type="entry name" value="S-adenosyl-L-methionine-dependent methyltransferases"/>
    <property type="match status" value="1"/>
</dbReference>
<keyword evidence="2" id="KW-0812">Transmembrane</keyword>
<feature type="region of interest" description="Disordered" evidence="1">
    <location>
        <begin position="349"/>
        <end position="372"/>
    </location>
</feature>